<evidence type="ECO:0000259" key="1">
    <source>
        <dbReference type="Pfam" id="PF01548"/>
    </source>
</evidence>
<reference evidence="2" key="1">
    <citation type="journal article" date="2014" name="Front. Microbiol.">
        <title>High frequency of phylogenetically diverse reductive dehalogenase-homologous genes in deep subseafloor sedimentary metagenomes.</title>
        <authorList>
            <person name="Kawai M."/>
            <person name="Futagami T."/>
            <person name="Toyoda A."/>
            <person name="Takaki Y."/>
            <person name="Nishi S."/>
            <person name="Hori S."/>
            <person name="Arai W."/>
            <person name="Tsubouchi T."/>
            <person name="Morono Y."/>
            <person name="Uchiyama I."/>
            <person name="Ito T."/>
            <person name="Fujiyama A."/>
            <person name="Inagaki F."/>
            <person name="Takami H."/>
        </authorList>
    </citation>
    <scope>NUCLEOTIDE SEQUENCE</scope>
    <source>
        <strain evidence="2">Expedition CK06-06</strain>
    </source>
</reference>
<protein>
    <recommendedName>
        <fullName evidence="1">Transposase IS110-like N-terminal domain-containing protein</fullName>
    </recommendedName>
</protein>
<dbReference type="PANTHER" id="PTHR33055">
    <property type="entry name" value="TRANSPOSASE FOR INSERTION SEQUENCE ELEMENT IS1111A"/>
    <property type="match status" value="1"/>
</dbReference>
<sequence>MKTKNSSTLAVGIDVHKKRHYARVKIRQTREIISPILKIYNSKRGLDFLLEKVNHLMEKYQAKGVIFALEPTGIYWKPLGYALHDRGCFVHLVNPVQVHYKRKQEDPAANKNDKIDPGLICDLVCDGKSNPARFMLGIFRLLQKRERR</sequence>
<proteinExistence type="predicted"/>
<evidence type="ECO:0000313" key="2">
    <source>
        <dbReference type="EMBL" id="GAI93818.1"/>
    </source>
</evidence>
<comment type="caution">
    <text evidence="2">The sequence shown here is derived from an EMBL/GenBank/DDBJ whole genome shotgun (WGS) entry which is preliminary data.</text>
</comment>
<dbReference type="AlphaFoldDB" id="X1SLI0"/>
<dbReference type="GO" id="GO:0006313">
    <property type="term" value="P:DNA transposition"/>
    <property type="evidence" value="ECO:0007669"/>
    <property type="project" value="InterPro"/>
</dbReference>
<accession>X1SLI0</accession>
<dbReference type="InterPro" id="IPR047650">
    <property type="entry name" value="Transpos_IS110"/>
</dbReference>
<dbReference type="PANTHER" id="PTHR33055:SF17">
    <property type="entry name" value="THIRD ORF IN TRANSPOSON ISC1491"/>
    <property type="match status" value="1"/>
</dbReference>
<dbReference type="Pfam" id="PF01548">
    <property type="entry name" value="DEDD_Tnp_IS110"/>
    <property type="match status" value="1"/>
</dbReference>
<gene>
    <name evidence="2" type="ORF">S12H4_28978</name>
</gene>
<name>X1SLI0_9ZZZZ</name>
<dbReference type="GO" id="GO:0004803">
    <property type="term" value="F:transposase activity"/>
    <property type="evidence" value="ECO:0007669"/>
    <property type="project" value="InterPro"/>
</dbReference>
<dbReference type="GO" id="GO:0003677">
    <property type="term" value="F:DNA binding"/>
    <property type="evidence" value="ECO:0007669"/>
    <property type="project" value="InterPro"/>
</dbReference>
<organism evidence="2">
    <name type="scientific">marine sediment metagenome</name>
    <dbReference type="NCBI Taxonomy" id="412755"/>
    <lineage>
        <taxon>unclassified sequences</taxon>
        <taxon>metagenomes</taxon>
        <taxon>ecological metagenomes</taxon>
    </lineage>
</organism>
<dbReference type="EMBL" id="BARW01016674">
    <property type="protein sequence ID" value="GAI93818.1"/>
    <property type="molecule type" value="Genomic_DNA"/>
</dbReference>
<feature type="domain" description="Transposase IS110-like N-terminal" evidence="1">
    <location>
        <begin position="11"/>
        <end position="125"/>
    </location>
</feature>
<dbReference type="InterPro" id="IPR002525">
    <property type="entry name" value="Transp_IS110-like_N"/>
</dbReference>